<feature type="compositionally biased region" description="Polar residues" evidence="1">
    <location>
        <begin position="34"/>
        <end position="50"/>
    </location>
</feature>
<feature type="region of interest" description="Disordered" evidence="1">
    <location>
        <begin position="29"/>
        <end position="58"/>
    </location>
</feature>
<comment type="caution">
    <text evidence="2">The sequence shown here is derived from an EMBL/GenBank/DDBJ whole genome shotgun (WGS) entry which is preliminary data.</text>
</comment>
<dbReference type="Proteomes" id="UP000050465">
    <property type="component" value="Unassembled WGS sequence"/>
</dbReference>
<organism evidence="2 3">
    <name type="scientific">Phormidesmis priestleyi Ana</name>
    <dbReference type="NCBI Taxonomy" id="1666911"/>
    <lineage>
        <taxon>Bacteria</taxon>
        <taxon>Bacillati</taxon>
        <taxon>Cyanobacteriota</taxon>
        <taxon>Cyanophyceae</taxon>
        <taxon>Leptolyngbyales</taxon>
        <taxon>Leptolyngbyaceae</taxon>
        <taxon>Phormidesmis</taxon>
    </lineage>
</organism>
<evidence type="ECO:0000313" key="2">
    <source>
        <dbReference type="EMBL" id="KPQ36809.1"/>
    </source>
</evidence>
<dbReference type="EMBL" id="LJZR01000004">
    <property type="protein sequence ID" value="KPQ36809.1"/>
    <property type="molecule type" value="Genomic_DNA"/>
</dbReference>
<dbReference type="AlphaFoldDB" id="A0A0P8C524"/>
<reference evidence="2 3" key="1">
    <citation type="submission" date="2015-09" db="EMBL/GenBank/DDBJ databases">
        <title>Identification and resolution of microdiversity through metagenomic sequencing of parallel consortia.</title>
        <authorList>
            <person name="Nelson W.C."/>
            <person name="Romine M.F."/>
            <person name="Lindemann S.R."/>
        </authorList>
    </citation>
    <scope>NUCLEOTIDE SEQUENCE [LARGE SCALE GENOMIC DNA]</scope>
    <source>
        <strain evidence="2">Ana</strain>
    </source>
</reference>
<sequence>MNTKAMNTKAMNTKATNTKTLVNTTLLNNSLSTQPSSKRAFSETPTTQPDISELSRLPPHEGETIRHILLGTPGGVRQTIHLLHTLRYVENVLWSPLVPIPNDQLIITPRQGDVMSILVKHLR</sequence>
<accession>A0A0P8C524</accession>
<gene>
    <name evidence="2" type="ORF">HLUCCA11_04785</name>
</gene>
<name>A0A0P8C524_9CYAN</name>
<evidence type="ECO:0000256" key="1">
    <source>
        <dbReference type="SAM" id="MobiDB-lite"/>
    </source>
</evidence>
<protein>
    <submittedName>
        <fullName evidence="2">Uncharacterized protein</fullName>
    </submittedName>
</protein>
<evidence type="ECO:0000313" key="3">
    <source>
        <dbReference type="Proteomes" id="UP000050465"/>
    </source>
</evidence>
<proteinExistence type="predicted"/>